<keyword evidence="3" id="KW-1185">Reference proteome</keyword>
<protein>
    <submittedName>
        <fullName evidence="2">Uncharacterized protein</fullName>
    </submittedName>
</protein>
<sequence length="341" mass="38357">MGLQPYSHARPKTTMPPITRGRSRKSRIMSTLNQHKLLPSDFLSHLSNRSRPVVQLLNAAKDKLKDPQWKLSGIQPVCHWQFGYHDMHGKPLPFPPNSSGFLYYYQPQGAPLLAGELRFRLTPNDLPQSFSQGEDCLTPDEDIWKIPLLVLYRYKAHQNIYRQLQLDGFVSDGLHSKLKTVVKSSSCPRHSGIILHSLHQVFPVNFAASNLSLFVVGDSTYRRVGFHCPFEIQVSGYKKGPPFTSKGLVRFELSALPEHAGTRTVVMRVVKLVGDPGPYMGEDRPQEGALVLRHNPAGGKPRVFCLNVDRNSPGHRMKGFSHPDAFPLLLANTFRGEHSKL</sequence>
<proteinExistence type="predicted"/>
<name>A0A0C9X417_9AGAR</name>
<evidence type="ECO:0000256" key="1">
    <source>
        <dbReference type="SAM" id="MobiDB-lite"/>
    </source>
</evidence>
<gene>
    <name evidence="2" type="ORF">K443DRAFT_682626</name>
</gene>
<dbReference type="HOGENOM" id="CLU_066045_1_1_1"/>
<reference evidence="3" key="2">
    <citation type="submission" date="2015-01" db="EMBL/GenBank/DDBJ databases">
        <title>Evolutionary Origins and Diversification of the Mycorrhizal Mutualists.</title>
        <authorList>
            <consortium name="DOE Joint Genome Institute"/>
            <consortium name="Mycorrhizal Genomics Consortium"/>
            <person name="Kohler A."/>
            <person name="Kuo A."/>
            <person name="Nagy L.G."/>
            <person name="Floudas D."/>
            <person name="Copeland A."/>
            <person name="Barry K.W."/>
            <person name="Cichocki N."/>
            <person name="Veneault-Fourrey C."/>
            <person name="LaButti K."/>
            <person name="Lindquist E.A."/>
            <person name="Lipzen A."/>
            <person name="Lundell T."/>
            <person name="Morin E."/>
            <person name="Murat C."/>
            <person name="Riley R."/>
            <person name="Ohm R."/>
            <person name="Sun H."/>
            <person name="Tunlid A."/>
            <person name="Henrissat B."/>
            <person name="Grigoriev I.V."/>
            <person name="Hibbett D.S."/>
            <person name="Martin F."/>
        </authorList>
    </citation>
    <scope>NUCLEOTIDE SEQUENCE [LARGE SCALE GENOMIC DNA]</scope>
    <source>
        <strain evidence="3">LaAM-08-1</strain>
    </source>
</reference>
<evidence type="ECO:0000313" key="3">
    <source>
        <dbReference type="Proteomes" id="UP000054477"/>
    </source>
</evidence>
<dbReference type="AlphaFoldDB" id="A0A0C9X417"/>
<reference evidence="2 3" key="1">
    <citation type="submission" date="2014-04" db="EMBL/GenBank/DDBJ databases">
        <authorList>
            <consortium name="DOE Joint Genome Institute"/>
            <person name="Kuo A."/>
            <person name="Kohler A."/>
            <person name="Nagy L.G."/>
            <person name="Floudas D."/>
            <person name="Copeland A."/>
            <person name="Barry K.W."/>
            <person name="Cichocki N."/>
            <person name="Veneault-Fourrey C."/>
            <person name="LaButti K."/>
            <person name="Lindquist E.A."/>
            <person name="Lipzen A."/>
            <person name="Lundell T."/>
            <person name="Morin E."/>
            <person name="Murat C."/>
            <person name="Sun H."/>
            <person name="Tunlid A."/>
            <person name="Henrissat B."/>
            <person name="Grigoriev I.V."/>
            <person name="Hibbett D.S."/>
            <person name="Martin F."/>
            <person name="Nordberg H.P."/>
            <person name="Cantor M.N."/>
            <person name="Hua S.X."/>
        </authorList>
    </citation>
    <scope>NUCLEOTIDE SEQUENCE [LARGE SCALE GENOMIC DNA]</scope>
    <source>
        <strain evidence="2 3">LaAM-08-1</strain>
    </source>
</reference>
<evidence type="ECO:0000313" key="2">
    <source>
        <dbReference type="EMBL" id="KIJ95973.1"/>
    </source>
</evidence>
<dbReference type="Proteomes" id="UP000054477">
    <property type="component" value="Unassembled WGS sequence"/>
</dbReference>
<feature type="region of interest" description="Disordered" evidence="1">
    <location>
        <begin position="1"/>
        <end position="26"/>
    </location>
</feature>
<dbReference type="OrthoDB" id="2839137at2759"/>
<organism evidence="2 3">
    <name type="scientific">Laccaria amethystina LaAM-08-1</name>
    <dbReference type="NCBI Taxonomy" id="1095629"/>
    <lineage>
        <taxon>Eukaryota</taxon>
        <taxon>Fungi</taxon>
        <taxon>Dikarya</taxon>
        <taxon>Basidiomycota</taxon>
        <taxon>Agaricomycotina</taxon>
        <taxon>Agaricomycetes</taxon>
        <taxon>Agaricomycetidae</taxon>
        <taxon>Agaricales</taxon>
        <taxon>Agaricineae</taxon>
        <taxon>Hydnangiaceae</taxon>
        <taxon>Laccaria</taxon>
    </lineage>
</organism>
<accession>A0A0C9X417</accession>
<dbReference type="EMBL" id="KN838736">
    <property type="protein sequence ID" value="KIJ95973.1"/>
    <property type="molecule type" value="Genomic_DNA"/>
</dbReference>